<gene>
    <name evidence="2" type="ORF">BDZ94DRAFT_1244455</name>
</gene>
<evidence type="ECO:0000256" key="1">
    <source>
        <dbReference type="SAM" id="Phobius"/>
    </source>
</evidence>
<comment type="caution">
    <text evidence="2">The sequence shown here is derived from an EMBL/GenBank/DDBJ whole genome shotgun (WGS) entry which is preliminary data.</text>
</comment>
<dbReference type="AlphaFoldDB" id="A0A9P6CQW7"/>
<keyword evidence="1" id="KW-1133">Transmembrane helix</keyword>
<protein>
    <recommendedName>
        <fullName evidence="4">Transmembrane protein</fullName>
    </recommendedName>
</protein>
<evidence type="ECO:0008006" key="4">
    <source>
        <dbReference type="Google" id="ProtNLM"/>
    </source>
</evidence>
<keyword evidence="1" id="KW-0472">Membrane</keyword>
<organism evidence="2 3">
    <name type="scientific">Collybia nuda</name>
    <dbReference type="NCBI Taxonomy" id="64659"/>
    <lineage>
        <taxon>Eukaryota</taxon>
        <taxon>Fungi</taxon>
        <taxon>Dikarya</taxon>
        <taxon>Basidiomycota</taxon>
        <taxon>Agaricomycotina</taxon>
        <taxon>Agaricomycetes</taxon>
        <taxon>Agaricomycetidae</taxon>
        <taxon>Agaricales</taxon>
        <taxon>Tricholomatineae</taxon>
        <taxon>Clitocybaceae</taxon>
        <taxon>Collybia</taxon>
    </lineage>
</organism>
<evidence type="ECO:0000313" key="3">
    <source>
        <dbReference type="Proteomes" id="UP000807353"/>
    </source>
</evidence>
<sequence length="59" mass="6264">MLGGGCGLGALLYIFLGWVLCVGLGGGGAWLGGLVKHMRTRLLFLYYDSALRTAFNSNL</sequence>
<feature type="transmembrane region" description="Helical" evidence="1">
    <location>
        <begin position="12"/>
        <end position="35"/>
    </location>
</feature>
<dbReference type="EMBL" id="MU150230">
    <property type="protein sequence ID" value="KAF9469434.1"/>
    <property type="molecule type" value="Genomic_DNA"/>
</dbReference>
<keyword evidence="3" id="KW-1185">Reference proteome</keyword>
<accession>A0A9P6CQW7</accession>
<name>A0A9P6CQW7_9AGAR</name>
<reference evidence="2" key="1">
    <citation type="submission" date="2020-11" db="EMBL/GenBank/DDBJ databases">
        <authorList>
            <consortium name="DOE Joint Genome Institute"/>
            <person name="Ahrendt S."/>
            <person name="Riley R."/>
            <person name="Andreopoulos W."/>
            <person name="Labutti K."/>
            <person name="Pangilinan J."/>
            <person name="Ruiz-Duenas F.J."/>
            <person name="Barrasa J.M."/>
            <person name="Sanchez-Garcia M."/>
            <person name="Camarero S."/>
            <person name="Miyauchi S."/>
            <person name="Serrano A."/>
            <person name="Linde D."/>
            <person name="Babiker R."/>
            <person name="Drula E."/>
            <person name="Ayuso-Fernandez I."/>
            <person name="Pacheco R."/>
            <person name="Padilla G."/>
            <person name="Ferreira P."/>
            <person name="Barriuso J."/>
            <person name="Kellner H."/>
            <person name="Castanera R."/>
            <person name="Alfaro M."/>
            <person name="Ramirez L."/>
            <person name="Pisabarro A.G."/>
            <person name="Kuo A."/>
            <person name="Tritt A."/>
            <person name="Lipzen A."/>
            <person name="He G."/>
            <person name="Yan M."/>
            <person name="Ng V."/>
            <person name="Cullen D."/>
            <person name="Martin F."/>
            <person name="Rosso M.-N."/>
            <person name="Henrissat B."/>
            <person name="Hibbett D."/>
            <person name="Martinez A.T."/>
            <person name="Grigoriev I.V."/>
        </authorList>
    </citation>
    <scope>NUCLEOTIDE SEQUENCE</scope>
    <source>
        <strain evidence="2">CBS 247.69</strain>
    </source>
</reference>
<dbReference type="Proteomes" id="UP000807353">
    <property type="component" value="Unassembled WGS sequence"/>
</dbReference>
<keyword evidence="1" id="KW-0812">Transmembrane</keyword>
<evidence type="ECO:0000313" key="2">
    <source>
        <dbReference type="EMBL" id="KAF9469434.1"/>
    </source>
</evidence>
<proteinExistence type="predicted"/>